<evidence type="ECO:0000313" key="2">
    <source>
        <dbReference type="EMBL" id="KAK0502832.1"/>
    </source>
</evidence>
<feature type="transmembrane region" description="Helical" evidence="1">
    <location>
        <begin position="80"/>
        <end position="100"/>
    </location>
</feature>
<protein>
    <submittedName>
        <fullName evidence="2">Uncharacterized protein</fullName>
    </submittedName>
</protein>
<name>A0AA39QH43_9AGAR</name>
<reference evidence="2" key="1">
    <citation type="submission" date="2023-06" db="EMBL/GenBank/DDBJ databases">
        <authorList>
            <consortium name="Lawrence Berkeley National Laboratory"/>
            <person name="Ahrendt S."/>
            <person name="Sahu N."/>
            <person name="Indic B."/>
            <person name="Wong-Bajracharya J."/>
            <person name="Merenyi Z."/>
            <person name="Ke H.-M."/>
            <person name="Monk M."/>
            <person name="Kocsube S."/>
            <person name="Drula E."/>
            <person name="Lipzen A."/>
            <person name="Balint B."/>
            <person name="Henrissat B."/>
            <person name="Andreopoulos B."/>
            <person name="Martin F.M."/>
            <person name="Harder C.B."/>
            <person name="Rigling D."/>
            <person name="Ford K.L."/>
            <person name="Foster G.D."/>
            <person name="Pangilinan J."/>
            <person name="Papanicolaou A."/>
            <person name="Barry K."/>
            <person name="LaButti K."/>
            <person name="Viragh M."/>
            <person name="Koriabine M."/>
            <person name="Yan M."/>
            <person name="Riley R."/>
            <person name="Champramary S."/>
            <person name="Plett K.L."/>
            <person name="Tsai I.J."/>
            <person name="Slot J."/>
            <person name="Sipos G."/>
            <person name="Plett J."/>
            <person name="Nagy L.G."/>
            <person name="Grigoriev I.V."/>
        </authorList>
    </citation>
    <scope>NUCLEOTIDE SEQUENCE</scope>
    <source>
        <strain evidence="2">HWK02</strain>
    </source>
</reference>
<sequence>VFKRWKGELGFRNSADGAVCLRRLRRRRKRKSMRAAIERMTTPPMTPPIMALLWDFVPVLDAAEDALLIMADVAEGDDGGVLVGSGLGSFVALLVVLILVMGGNVKVSEGAPLVEHEELWASCPLLSDTVDDVGGEQSCHPLYPRCQSLRCF</sequence>
<keyword evidence="1" id="KW-1133">Transmembrane helix</keyword>
<dbReference type="Proteomes" id="UP001175228">
    <property type="component" value="Unassembled WGS sequence"/>
</dbReference>
<keyword evidence="1" id="KW-0472">Membrane</keyword>
<keyword evidence="1" id="KW-0812">Transmembrane</keyword>
<organism evidence="2 3">
    <name type="scientific">Armillaria luteobubalina</name>
    <dbReference type="NCBI Taxonomy" id="153913"/>
    <lineage>
        <taxon>Eukaryota</taxon>
        <taxon>Fungi</taxon>
        <taxon>Dikarya</taxon>
        <taxon>Basidiomycota</taxon>
        <taxon>Agaricomycotina</taxon>
        <taxon>Agaricomycetes</taxon>
        <taxon>Agaricomycetidae</taxon>
        <taxon>Agaricales</taxon>
        <taxon>Marasmiineae</taxon>
        <taxon>Physalacriaceae</taxon>
        <taxon>Armillaria</taxon>
    </lineage>
</organism>
<keyword evidence="3" id="KW-1185">Reference proteome</keyword>
<accession>A0AA39QH43</accession>
<comment type="caution">
    <text evidence="2">The sequence shown here is derived from an EMBL/GenBank/DDBJ whole genome shotgun (WGS) entry which is preliminary data.</text>
</comment>
<dbReference type="EMBL" id="JAUEPU010000004">
    <property type="protein sequence ID" value="KAK0502832.1"/>
    <property type="molecule type" value="Genomic_DNA"/>
</dbReference>
<proteinExistence type="predicted"/>
<feature type="non-terminal residue" evidence="2">
    <location>
        <position position="1"/>
    </location>
</feature>
<evidence type="ECO:0000256" key="1">
    <source>
        <dbReference type="SAM" id="Phobius"/>
    </source>
</evidence>
<gene>
    <name evidence="2" type="ORF">EDD18DRAFT_1135311</name>
</gene>
<evidence type="ECO:0000313" key="3">
    <source>
        <dbReference type="Proteomes" id="UP001175228"/>
    </source>
</evidence>
<dbReference type="AlphaFoldDB" id="A0AA39QH43"/>
<feature type="transmembrane region" description="Helical" evidence="1">
    <location>
        <begin position="36"/>
        <end position="60"/>
    </location>
</feature>